<dbReference type="InterPro" id="IPR050821">
    <property type="entry name" value="Cytosolic_carboxypeptidase"/>
</dbReference>
<keyword evidence="8" id="KW-0482">Metalloprotease</keyword>
<dbReference type="Gene3D" id="2.60.40.3120">
    <property type="match status" value="1"/>
</dbReference>
<comment type="similarity">
    <text evidence="2 9">Belongs to the peptidase M14 family.</text>
</comment>
<dbReference type="CDD" id="cd06907">
    <property type="entry name" value="M14_AGBL2-3_like"/>
    <property type="match status" value="1"/>
</dbReference>
<evidence type="ECO:0000259" key="11">
    <source>
        <dbReference type="PROSITE" id="PS52035"/>
    </source>
</evidence>
<comment type="caution">
    <text evidence="12">The sequence shown here is derived from an EMBL/GenBank/DDBJ whole genome shotgun (WGS) entry which is preliminary data.</text>
</comment>
<dbReference type="PANTHER" id="PTHR12756">
    <property type="entry name" value="CYTOSOLIC CARBOXYPEPTIDASE"/>
    <property type="match status" value="1"/>
</dbReference>
<feature type="compositionally biased region" description="Basic residues" evidence="10">
    <location>
        <begin position="692"/>
        <end position="709"/>
    </location>
</feature>
<evidence type="ECO:0000256" key="6">
    <source>
        <dbReference type="ARBA" id="ARBA00022801"/>
    </source>
</evidence>
<keyword evidence="4" id="KW-0645">Protease</keyword>
<evidence type="ECO:0000256" key="7">
    <source>
        <dbReference type="ARBA" id="ARBA00022833"/>
    </source>
</evidence>
<evidence type="ECO:0000256" key="4">
    <source>
        <dbReference type="ARBA" id="ARBA00022670"/>
    </source>
</evidence>
<keyword evidence="6" id="KW-0378">Hydrolase</keyword>
<feature type="compositionally biased region" description="Basic and acidic residues" evidence="10">
    <location>
        <begin position="1005"/>
        <end position="1019"/>
    </location>
</feature>
<comment type="cofactor">
    <cofactor evidence="1">
        <name>Zn(2+)</name>
        <dbReference type="ChEBI" id="CHEBI:29105"/>
    </cofactor>
</comment>
<feature type="compositionally biased region" description="Polar residues" evidence="10">
    <location>
        <begin position="724"/>
        <end position="734"/>
    </location>
</feature>
<keyword evidence="13" id="KW-1185">Reference proteome</keyword>
<organism evidence="12 13">
    <name type="scientific">Owenia fusiformis</name>
    <name type="common">Polychaete worm</name>
    <dbReference type="NCBI Taxonomy" id="6347"/>
    <lineage>
        <taxon>Eukaryota</taxon>
        <taxon>Metazoa</taxon>
        <taxon>Spiralia</taxon>
        <taxon>Lophotrochozoa</taxon>
        <taxon>Annelida</taxon>
        <taxon>Polychaeta</taxon>
        <taxon>Sedentaria</taxon>
        <taxon>Canalipalpata</taxon>
        <taxon>Sabellida</taxon>
        <taxon>Oweniida</taxon>
        <taxon>Oweniidae</taxon>
        <taxon>Owenia</taxon>
    </lineage>
</organism>
<dbReference type="EMBL" id="CAIIXF020000006">
    <property type="protein sequence ID" value="CAH1786788.1"/>
    <property type="molecule type" value="Genomic_DNA"/>
</dbReference>
<feature type="region of interest" description="Disordered" evidence="10">
    <location>
        <begin position="51"/>
        <end position="97"/>
    </location>
</feature>
<dbReference type="Pfam" id="PF00246">
    <property type="entry name" value="Peptidase_M14"/>
    <property type="match status" value="1"/>
</dbReference>
<evidence type="ECO:0000256" key="10">
    <source>
        <dbReference type="SAM" id="MobiDB-lite"/>
    </source>
</evidence>
<feature type="compositionally biased region" description="Acidic residues" evidence="10">
    <location>
        <begin position="63"/>
        <end position="81"/>
    </location>
</feature>
<proteinExistence type="inferred from homology"/>
<evidence type="ECO:0000313" key="13">
    <source>
        <dbReference type="Proteomes" id="UP000749559"/>
    </source>
</evidence>
<feature type="compositionally biased region" description="Basic residues" evidence="10">
    <location>
        <begin position="1359"/>
        <end position="1370"/>
    </location>
</feature>
<dbReference type="OrthoDB" id="10253041at2759"/>
<sequence length="1385" mass="157264">MSWKYKKQEKEEPAFEYDMNPYDSFMRKHLQHYGYYTGRNEGYRIEEWERTNGYNYGPNKDDSDMESDDSNDEDDDDDDSSKDEKQRTTQISYAPQGGRMVPKLREPRQLYAVCGGEEAYHALTRWPAEIQVLPEPIEFLKNPISLGQEPMYKPTGKETTPMIRGENGGGRLVYFYEPSAGSFFLRSRVGGHRNGCADNVAVQLQNQEDKTLIFEARFESGNLLKAVQISDFEYELTLRNDLYTSKHTQWFYFRVANTRANCKYRFTITNLMKPDSLYNNGMRPVLYSERLAAEKQIGWKRCGSDIKYYKNNIKTDTGKGERSFYSLTWTVQLPYNKDKVYFAHCYPYTYTDLQHYLRDVANDPVKTKICKQRVLCRTLAGNMVYVLTITSPSPSNKDQKHKKGVVITARVHPGETNASWMMKGFLDCLLGNTADAKLLRDTFVFKIVPMLNPDGVIVGNYRCSLSGRDLNRNYKTALKDSFPSVWHTKAMVRKLLEERHVVTYCDLHGHSRKQNVFIYGCENRANPMKKLRERILPVMLNRNASDKFCYESCKFKVQKSKEGTGRVVMWNMGIMNSYTMEATFCGSTMGKKKGYHFHSSDLEMMGYHFLDTLLDYCDPDASKDRLRHEILARLEKTKAGETTDLSSINLEEIDLMDADFSSDLESSTGGSDSSVSDGLPVHLQYLADKFPKKKKLRSKKDRDKQRKKLSAAPGGEEMGDKKPSSAQPQSSTKQRPVATKSQKTKSSHKLSILPIIFRASRQSIKPSATSATKISYTNNKKEQELPIISEPSTVQTDLSNPEEEVQKSVSSAGRMKPKGGATGVGMPMFVQQRMEKREAEKQSDYLESLTSAFLRSGLLLSDPQKAVPHFRYSNTFQANGVRSTPAFPVDVGTLCPNHAKTFAAKYMANHLRNAIVFNEKLQEISEDEPTPDLPRYRYSGRNLADSVPMTPPMPSSQLPRHLVEGPDTTSNYPRPEVPASETDLQDPIIDKDKQVRQHPLPFDQTLERDRPHDYVKRADVNINNNNLNSLDKNETASANNNDNVGPQVRTLKGGQRANSATSSARSKSPKGSKSVESLGALVETERGPTLGTTLHTQRKVNFEPDIHDNIPQLRQKHETFLPRSSSTNSMHSMASKRTHNWPQIDNYENTNKTQSAKTSRSNKPQLFAQDNLVYAPNNSVFAQSNPQHMYVGKNSQVYAQQNSQMFAQQNPLVYSPNRQGMKMRHSVPAGSSAQQKAPQVRILDRMVQQVGEEVDTLTAELNQQVERERMRSTQNAPNRPAQPFQRQTLEKYANNNLPIEIYGNKVINQGQYEVEENTLSPPILAEVSDMQQASRPFSNTRKESAKPPARISLVMNNGHKAKTKVSHRPPARPVLMRSANGKRQH</sequence>
<feature type="compositionally biased region" description="Polar residues" evidence="10">
    <location>
        <begin position="1056"/>
        <end position="1075"/>
    </location>
</feature>
<gene>
    <name evidence="12" type="ORF">OFUS_LOCUS12615</name>
</gene>
<dbReference type="PANTHER" id="PTHR12756:SF45">
    <property type="entry name" value="CYTOSOLIC CARBOXYPEPTIDASE NNA1"/>
    <property type="match status" value="1"/>
</dbReference>
<accession>A0A8S4P1N9</accession>
<dbReference type="InterPro" id="IPR040626">
    <property type="entry name" value="Pepdidase_M14_N"/>
</dbReference>
<dbReference type="GO" id="GO:0004181">
    <property type="term" value="F:metallocarboxypeptidase activity"/>
    <property type="evidence" value="ECO:0007669"/>
    <property type="project" value="InterPro"/>
</dbReference>
<keyword evidence="3" id="KW-0121">Carboxypeptidase</keyword>
<feature type="region of interest" description="Disordered" evidence="10">
    <location>
        <begin position="926"/>
        <end position="1082"/>
    </location>
</feature>
<reference evidence="12" key="1">
    <citation type="submission" date="2022-03" db="EMBL/GenBank/DDBJ databases">
        <authorList>
            <person name="Martin C."/>
        </authorList>
    </citation>
    <scope>NUCLEOTIDE SEQUENCE</scope>
</reference>
<dbReference type="FunFam" id="3.40.630.10:FF:000011">
    <property type="entry name" value="cytosolic carboxypeptidase 2 isoform X1"/>
    <property type="match status" value="1"/>
</dbReference>
<dbReference type="Pfam" id="PF18027">
    <property type="entry name" value="Pepdidase_M14_N"/>
    <property type="match status" value="1"/>
</dbReference>
<dbReference type="SUPFAM" id="SSF53187">
    <property type="entry name" value="Zn-dependent exopeptidases"/>
    <property type="match status" value="1"/>
</dbReference>
<evidence type="ECO:0000256" key="2">
    <source>
        <dbReference type="ARBA" id="ARBA00005988"/>
    </source>
</evidence>
<feature type="compositionally biased region" description="Polar residues" evidence="10">
    <location>
        <begin position="1035"/>
        <end position="1044"/>
    </location>
</feature>
<dbReference type="Gene3D" id="3.40.630.10">
    <property type="entry name" value="Zn peptidases"/>
    <property type="match status" value="1"/>
</dbReference>
<feature type="active site" description="Proton donor/acceptor" evidence="9">
    <location>
        <position position="581"/>
    </location>
</feature>
<keyword evidence="5" id="KW-0479">Metal-binding</keyword>
<evidence type="ECO:0000256" key="8">
    <source>
        <dbReference type="ARBA" id="ARBA00023049"/>
    </source>
</evidence>
<dbReference type="GO" id="GO:0006508">
    <property type="term" value="P:proteolysis"/>
    <property type="evidence" value="ECO:0007669"/>
    <property type="project" value="UniProtKB-KW"/>
</dbReference>
<dbReference type="PROSITE" id="PS52035">
    <property type="entry name" value="PEPTIDASE_M14"/>
    <property type="match status" value="1"/>
</dbReference>
<evidence type="ECO:0000313" key="12">
    <source>
        <dbReference type="EMBL" id="CAH1786788.1"/>
    </source>
</evidence>
<feature type="domain" description="Peptidase M14" evidence="11">
    <location>
        <begin position="346"/>
        <end position="617"/>
    </location>
</feature>
<feature type="region of interest" description="Disordered" evidence="10">
    <location>
        <begin position="692"/>
        <end position="746"/>
    </location>
</feature>
<dbReference type="Proteomes" id="UP000749559">
    <property type="component" value="Unassembled WGS sequence"/>
</dbReference>
<name>A0A8S4P1N9_OWEFU</name>
<dbReference type="InterPro" id="IPR000834">
    <property type="entry name" value="Peptidase_M14"/>
</dbReference>
<keyword evidence="7" id="KW-0862">Zinc</keyword>
<feature type="region of interest" description="Disordered" evidence="10">
    <location>
        <begin position="1141"/>
        <end position="1161"/>
    </location>
</feature>
<evidence type="ECO:0000256" key="1">
    <source>
        <dbReference type="ARBA" id="ARBA00001947"/>
    </source>
</evidence>
<evidence type="ECO:0000256" key="9">
    <source>
        <dbReference type="PROSITE-ProRule" id="PRU01379"/>
    </source>
</evidence>
<feature type="compositionally biased region" description="Polar residues" evidence="10">
    <location>
        <begin position="1330"/>
        <end position="1339"/>
    </location>
</feature>
<dbReference type="GO" id="GO:0008270">
    <property type="term" value="F:zinc ion binding"/>
    <property type="evidence" value="ECO:0007669"/>
    <property type="project" value="InterPro"/>
</dbReference>
<feature type="region of interest" description="Disordered" evidence="10">
    <location>
        <begin position="1330"/>
        <end position="1385"/>
    </location>
</feature>
<protein>
    <recommendedName>
        <fullName evidence="11">Peptidase M14 domain-containing protein</fullName>
    </recommendedName>
</protein>
<evidence type="ECO:0000256" key="3">
    <source>
        <dbReference type="ARBA" id="ARBA00022645"/>
    </source>
</evidence>
<evidence type="ECO:0000256" key="5">
    <source>
        <dbReference type="ARBA" id="ARBA00022723"/>
    </source>
</evidence>